<feature type="binding site" evidence="6">
    <location>
        <position position="43"/>
    </location>
    <ligand>
        <name>FAD</name>
        <dbReference type="ChEBI" id="CHEBI:57692"/>
    </ligand>
</feature>
<comment type="caution">
    <text evidence="9">The sequence shown here is derived from an EMBL/GenBank/DDBJ whole genome shotgun (WGS) entry which is preliminary data.</text>
</comment>
<feature type="binding site" evidence="6">
    <location>
        <position position="283"/>
    </location>
    <ligand>
        <name>FAD</name>
        <dbReference type="ChEBI" id="CHEBI:57692"/>
    </ligand>
</feature>
<organism evidence="9 10">
    <name type="scientific">Vagococcus carniphilus</name>
    <dbReference type="NCBI Taxonomy" id="218144"/>
    <lineage>
        <taxon>Bacteria</taxon>
        <taxon>Bacillati</taxon>
        <taxon>Bacillota</taxon>
        <taxon>Bacilli</taxon>
        <taxon>Lactobacillales</taxon>
        <taxon>Enterococcaceae</taxon>
        <taxon>Vagococcus</taxon>
    </lineage>
</organism>
<proteinExistence type="inferred from homology"/>
<keyword evidence="3 6" id="KW-0274">FAD</keyword>
<dbReference type="InterPro" id="IPR022890">
    <property type="entry name" value="Fd--NADP_Rdtase_type_2"/>
</dbReference>
<dbReference type="GO" id="GO:0004324">
    <property type="term" value="F:ferredoxin-NADP+ reductase activity"/>
    <property type="evidence" value="ECO:0007669"/>
    <property type="project" value="UniProtKB-UniRule"/>
</dbReference>
<dbReference type="EC" id="1.18.1.2" evidence="6"/>
<keyword evidence="5 6" id="KW-0560">Oxidoreductase</keyword>
<dbReference type="InterPro" id="IPR050097">
    <property type="entry name" value="Ferredoxin-NADP_redctase_2"/>
</dbReference>
<dbReference type="PRINTS" id="PR00469">
    <property type="entry name" value="PNDRDTASEII"/>
</dbReference>
<dbReference type="HAMAP" id="MF_01685">
    <property type="entry name" value="FENR2"/>
    <property type="match status" value="1"/>
</dbReference>
<keyword evidence="2 6" id="KW-0285">Flavoprotein</keyword>
<keyword evidence="10" id="KW-1185">Reference proteome</keyword>
<dbReference type="GO" id="GO:0050661">
    <property type="term" value="F:NADP binding"/>
    <property type="evidence" value="ECO:0007669"/>
    <property type="project" value="UniProtKB-UniRule"/>
</dbReference>
<protein>
    <recommendedName>
        <fullName evidence="6">Ferredoxin--NADP reductase</fullName>
        <shortName evidence="6">FNR</shortName>
        <shortName evidence="6">Fd-NADP(+) reductase</shortName>
        <ecNumber evidence="6">1.18.1.2</ecNumber>
    </recommendedName>
</protein>
<feature type="binding site" evidence="6">
    <location>
        <position position="39"/>
    </location>
    <ligand>
        <name>FAD</name>
        <dbReference type="ChEBI" id="CHEBI:57692"/>
    </ligand>
</feature>
<dbReference type="InterPro" id="IPR036188">
    <property type="entry name" value="FAD/NAD-bd_sf"/>
</dbReference>
<evidence type="ECO:0000256" key="7">
    <source>
        <dbReference type="SAM" id="MobiDB-lite"/>
    </source>
</evidence>
<dbReference type="RefSeq" id="WP_126794407.1">
    <property type="nucleotide sequence ID" value="NZ_CP060720.1"/>
</dbReference>
<feature type="binding site" evidence="6">
    <location>
        <position position="117"/>
    </location>
    <ligand>
        <name>FAD</name>
        <dbReference type="ChEBI" id="CHEBI:57692"/>
    </ligand>
</feature>
<feature type="binding site" evidence="6">
    <location>
        <position position="31"/>
    </location>
    <ligand>
        <name>FAD</name>
        <dbReference type="ChEBI" id="CHEBI:57692"/>
    </ligand>
</feature>
<dbReference type="PANTHER" id="PTHR48105">
    <property type="entry name" value="THIOREDOXIN REDUCTASE 1-RELATED-RELATED"/>
    <property type="match status" value="1"/>
</dbReference>
<keyword evidence="4 6" id="KW-0521">NADP</keyword>
<feature type="binding site" evidence="6">
    <location>
        <position position="324"/>
    </location>
    <ligand>
        <name>FAD</name>
        <dbReference type="ChEBI" id="CHEBI:57692"/>
    </ligand>
</feature>
<dbReference type="GO" id="GO:0050660">
    <property type="term" value="F:flavin adenine dinucleotide binding"/>
    <property type="evidence" value="ECO:0007669"/>
    <property type="project" value="UniProtKB-UniRule"/>
</dbReference>
<evidence type="ECO:0000256" key="4">
    <source>
        <dbReference type="ARBA" id="ARBA00022857"/>
    </source>
</evidence>
<evidence type="ECO:0000256" key="1">
    <source>
        <dbReference type="ARBA" id="ARBA00011738"/>
    </source>
</evidence>
<dbReference type="PRINTS" id="PR00368">
    <property type="entry name" value="FADPNR"/>
</dbReference>
<comment type="subunit">
    <text evidence="1 6">Homodimer.</text>
</comment>
<name>A0A430AZY6_9ENTE</name>
<dbReference type="SUPFAM" id="SSF51905">
    <property type="entry name" value="FAD/NAD(P)-binding domain"/>
    <property type="match status" value="1"/>
</dbReference>
<comment type="catalytic activity">
    <reaction evidence="6">
        <text>2 reduced [2Fe-2S]-[ferredoxin] + NADP(+) + H(+) = 2 oxidized [2Fe-2S]-[ferredoxin] + NADPH</text>
        <dbReference type="Rhea" id="RHEA:20125"/>
        <dbReference type="Rhea" id="RHEA-COMP:10000"/>
        <dbReference type="Rhea" id="RHEA-COMP:10001"/>
        <dbReference type="ChEBI" id="CHEBI:15378"/>
        <dbReference type="ChEBI" id="CHEBI:33737"/>
        <dbReference type="ChEBI" id="CHEBI:33738"/>
        <dbReference type="ChEBI" id="CHEBI:57783"/>
        <dbReference type="ChEBI" id="CHEBI:58349"/>
        <dbReference type="EC" id="1.18.1.2"/>
    </reaction>
</comment>
<evidence type="ECO:0000256" key="6">
    <source>
        <dbReference type="HAMAP-Rule" id="MF_01685"/>
    </source>
</evidence>
<comment type="caution">
    <text evidence="6">Lacks conserved residue(s) required for the propagation of feature annotation.</text>
</comment>
<dbReference type="EMBL" id="NGKB01000008">
    <property type="protein sequence ID" value="RSU13635.1"/>
    <property type="molecule type" value="Genomic_DNA"/>
</dbReference>
<evidence type="ECO:0000256" key="5">
    <source>
        <dbReference type="ARBA" id="ARBA00023002"/>
    </source>
</evidence>
<sequence>MEDVIIVGGGPAGLYSAFYCGLRGMSVKLIEAQTYLGGKLNVYKEKNIWDIGGVVPQPAEDIVASLITQANSFEPTYCLGTKVIGIFREGENFCVHTDDGEKHHAKSVILGTGTGIITPKKLEFDYLADFETSNLHYGVSSIEAFRNRRIMITGGNDSAIQWAKILADVAEKVYLVYRKDLFRGYEAEVASVLNHDKIDCLMEKKITNFTTLDNQTIHSAEITHVMEETIEEIEIDDVIVCHGFEKNNPLTKGESAFELVDGLFYKTTENGETTVDGVFAAGDAASYDGKVRLIAGAFHDAVNATNHAKKRIDPEATDTGQVSSHHDVLQKREVPTA</sequence>
<reference evidence="9 10" key="1">
    <citation type="submission" date="2017-05" db="EMBL/GenBank/DDBJ databases">
        <title>Vagococcus spp. assemblies.</title>
        <authorList>
            <person name="Gulvik C.A."/>
        </authorList>
    </citation>
    <scope>NUCLEOTIDE SEQUENCE [LARGE SCALE GENOMIC DNA]</scope>
    <source>
        <strain evidence="9 10">SS1714</strain>
    </source>
</reference>
<evidence type="ECO:0000256" key="3">
    <source>
        <dbReference type="ARBA" id="ARBA00022827"/>
    </source>
</evidence>
<evidence type="ECO:0000313" key="9">
    <source>
        <dbReference type="EMBL" id="RSU13635.1"/>
    </source>
</evidence>
<feature type="binding site" evidence="6">
    <location>
        <position position="83"/>
    </location>
    <ligand>
        <name>FAD</name>
        <dbReference type="ChEBI" id="CHEBI:57692"/>
    </ligand>
</feature>
<evidence type="ECO:0000313" key="10">
    <source>
        <dbReference type="Proteomes" id="UP000288028"/>
    </source>
</evidence>
<dbReference type="GeneID" id="95581967"/>
<dbReference type="Pfam" id="PF07992">
    <property type="entry name" value="Pyr_redox_2"/>
    <property type="match status" value="1"/>
</dbReference>
<dbReference type="Proteomes" id="UP000288028">
    <property type="component" value="Unassembled WGS sequence"/>
</dbReference>
<dbReference type="Gene3D" id="3.50.50.60">
    <property type="entry name" value="FAD/NAD(P)-binding domain"/>
    <property type="match status" value="2"/>
</dbReference>
<evidence type="ECO:0000256" key="2">
    <source>
        <dbReference type="ARBA" id="ARBA00022630"/>
    </source>
</evidence>
<feature type="compositionally biased region" description="Basic and acidic residues" evidence="7">
    <location>
        <begin position="324"/>
        <end position="337"/>
    </location>
</feature>
<accession>A0A430AZY6</accession>
<dbReference type="InterPro" id="IPR023753">
    <property type="entry name" value="FAD/NAD-binding_dom"/>
</dbReference>
<comment type="similarity">
    <text evidence="6">Belongs to the ferredoxin--NADP reductase type 2 family.</text>
</comment>
<feature type="domain" description="FAD/NAD(P)-binding" evidence="8">
    <location>
        <begin position="3"/>
        <end position="299"/>
    </location>
</feature>
<dbReference type="OrthoDB" id="9806179at2"/>
<dbReference type="AlphaFoldDB" id="A0A430AZY6"/>
<comment type="cofactor">
    <cofactor evidence="6">
        <name>FAD</name>
        <dbReference type="ChEBI" id="CHEBI:57692"/>
    </cofactor>
    <text evidence="6">Binds 1 FAD per subunit.</text>
</comment>
<feature type="region of interest" description="Disordered" evidence="7">
    <location>
        <begin position="312"/>
        <end position="337"/>
    </location>
</feature>
<gene>
    <name evidence="9" type="ORF">CBF28_09100</name>
</gene>
<evidence type="ECO:0000259" key="8">
    <source>
        <dbReference type="Pfam" id="PF07992"/>
    </source>
</evidence>